<evidence type="ECO:0000313" key="2">
    <source>
        <dbReference type="EMBL" id="OBZ74385.1"/>
    </source>
</evidence>
<keyword evidence="3" id="KW-1185">Reference proteome</keyword>
<name>A0A1C7MBV3_GRIFR</name>
<sequence>MFLPTPYLNPYHHHQQPEMSAAQSRPTAREARYARRQSRLERSGDTHPPSTHRTAVLSKFTSPASHKPAPPPRSSTGPRSYASVVRRAVPASHRPPLPPPPLPPTPQCPPSPACPTQTQVATSAPHCACSCACLLCGGAATSTTEHASLAPECDLPTVPIYIPGPRVLRPHVPGMVFGYAFLADELVAFGQRHGYGNGTNFQNQHHVTSSMITKQLPRGKRRFAMVLHPERKCLASCFVVGSNLNSETLEMARDWDLIKRMQEVFETKELPRWFVVYKC</sequence>
<feature type="compositionally biased region" description="Basic and acidic residues" evidence="1">
    <location>
        <begin position="27"/>
        <end position="45"/>
    </location>
</feature>
<reference evidence="2 3" key="1">
    <citation type="submission" date="2016-03" db="EMBL/GenBank/DDBJ databases">
        <title>Whole genome sequencing of Grifola frondosa 9006-11.</title>
        <authorList>
            <person name="Min B."/>
            <person name="Park H."/>
            <person name="Kim J.-G."/>
            <person name="Cho H."/>
            <person name="Oh Y.-L."/>
            <person name="Kong W.-S."/>
            <person name="Choi I.-G."/>
        </authorList>
    </citation>
    <scope>NUCLEOTIDE SEQUENCE [LARGE SCALE GENOMIC DNA]</scope>
    <source>
        <strain evidence="2 3">9006-11</strain>
    </source>
</reference>
<gene>
    <name evidence="2" type="ORF">A0H81_05362</name>
</gene>
<protein>
    <submittedName>
        <fullName evidence="2">Uncharacterized protein</fullName>
    </submittedName>
</protein>
<feature type="compositionally biased region" description="Polar residues" evidence="1">
    <location>
        <begin position="48"/>
        <end position="64"/>
    </location>
</feature>
<dbReference type="OrthoDB" id="3063263at2759"/>
<proteinExistence type="predicted"/>
<accession>A0A1C7MBV3</accession>
<evidence type="ECO:0000256" key="1">
    <source>
        <dbReference type="SAM" id="MobiDB-lite"/>
    </source>
</evidence>
<dbReference type="Proteomes" id="UP000092993">
    <property type="component" value="Unassembled WGS sequence"/>
</dbReference>
<comment type="caution">
    <text evidence="2">The sequence shown here is derived from an EMBL/GenBank/DDBJ whole genome shotgun (WGS) entry which is preliminary data.</text>
</comment>
<organism evidence="2 3">
    <name type="scientific">Grifola frondosa</name>
    <name type="common">Maitake</name>
    <name type="synonym">Polyporus frondosus</name>
    <dbReference type="NCBI Taxonomy" id="5627"/>
    <lineage>
        <taxon>Eukaryota</taxon>
        <taxon>Fungi</taxon>
        <taxon>Dikarya</taxon>
        <taxon>Basidiomycota</taxon>
        <taxon>Agaricomycotina</taxon>
        <taxon>Agaricomycetes</taxon>
        <taxon>Polyporales</taxon>
        <taxon>Grifolaceae</taxon>
        <taxon>Grifola</taxon>
    </lineage>
</organism>
<dbReference type="EMBL" id="LUGG01000005">
    <property type="protein sequence ID" value="OBZ74385.1"/>
    <property type="molecule type" value="Genomic_DNA"/>
</dbReference>
<feature type="compositionally biased region" description="Polar residues" evidence="1">
    <location>
        <begin position="17"/>
        <end position="26"/>
    </location>
</feature>
<dbReference type="AlphaFoldDB" id="A0A1C7MBV3"/>
<feature type="region of interest" description="Disordered" evidence="1">
    <location>
        <begin position="1"/>
        <end position="107"/>
    </location>
</feature>
<feature type="compositionally biased region" description="Pro residues" evidence="1">
    <location>
        <begin position="93"/>
        <end position="107"/>
    </location>
</feature>
<evidence type="ECO:0000313" key="3">
    <source>
        <dbReference type="Proteomes" id="UP000092993"/>
    </source>
</evidence>